<dbReference type="InterPro" id="IPR017441">
    <property type="entry name" value="Protein_kinase_ATP_BS"/>
</dbReference>
<dbReference type="GO" id="GO:0035556">
    <property type="term" value="P:intracellular signal transduction"/>
    <property type="evidence" value="ECO:0007669"/>
    <property type="project" value="TreeGrafter"/>
</dbReference>
<dbReference type="PROSITE" id="PS50011">
    <property type="entry name" value="PROTEIN_KINASE_DOM"/>
    <property type="match status" value="1"/>
</dbReference>
<gene>
    <name evidence="7" type="ORF">BCR39DRAFT_558583</name>
</gene>
<feature type="region of interest" description="Disordered" evidence="4">
    <location>
        <begin position="301"/>
        <end position="439"/>
    </location>
</feature>
<dbReference type="PROSITE" id="PS00107">
    <property type="entry name" value="PROTEIN_KINASE_ATP"/>
    <property type="match status" value="1"/>
</dbReference>
<evidence type="ECO:0000256" key="2">
    <source>
        <dbReference type="ARBA" id="ARBA00022840"/>
    </source>
</evidence>
<feature type="compositionally biased region" description="Polar residues" evidence="4">
    <location>
        <begin position="991"/>
        <end position="1014"/>
    </location>
</feature>
<dbReference type="GO" id="GO:0005737">
    <property type="term" value="C:cytoplasm"/>
    <property type="evidence" value="ECO:0007669"/>
    <property type="project" value="TreeGrafter"/>
</dbReference>
<feature type="region of interest" description="Disordered" evidence="4">
    <location>
        <begin position="663"/>
        <end position="843"/>
    </location>
</feature>
<feature type="compositionally biased region" description="Polar residues" evidence="4">
    <location>
        <begin position="415"/>
        <end position="432"/>
    </location>
</feature>
<dbReference type="CDD" id="cd14003">
    <property type="entry name" value="STKc_AMPK-like"/>
    <property type="match status" value="1"/>
</dbReference>
<dbReference type="GO" id="GO:0005524">
    <property type="term" value="F:ATP binding"/>
    <property type="evidence" value="ECO:0007669"/>
    <property type="project" value="UniProtKB-UniRule"/>
</dbReference>
<evidence type="ECO:0000259" key="5">
    <source>
        <dbReference type="PROSITE" id="PS50011"/>
    </source>
</evidence>
<feature type="domain" description="UBA" evidence="6">
    <location>
        <begin position="544"/>
        <end position="585"/>
    </location>
</feature>
<keyword evidence="8" id="KW-1185">Reference proteome</keyword>
<evidence type="ECO:0000256" key="3">
    <source>
        <dbReference type="PROSITE-ProRule" id="PRU10141"/>
    </source>
</evidence>
<feature type="compositionally biased region" description="Polar residues" evidence="4">
    <location>
        <begin position="830"/>
        <end position="843"/>
    </location>
</feature>
<evidence type="ECO:0000259" key="6">
    <source>
        <dbReference type="PROSITE" id="PS50030"/>
    </source>
</evidence>
<dbReference type="InterPro" id="IPR011009">
    <property type="entry name" value="Kinase-like_dom_sf"/>
</dbReference>
<organism evidence="7 8">
    <name type="scientific">Naematelia encephala</name>
    <dbReference type="NCBI Taxonomy" id="71784"/>
    <lineage>
        <taxon>Eukaryota</taxon>
        <taxon>Fungi</taxon>
        <taxon>Dikarya</taxon>
        <taxon>Basidiomycota</taxon>
        <taxon>Agaricomycotina</taxon>
        <taxon>Tremellomycetes</taxon>
        <taxon>Tremellales</taxon>
        <taxon>Naemateliaceae</taxon>
        <taxon>Naematelia</taxon>
    </lineage>
</organism>
<evidence type="ECO:0000313" key="7">
    <source>
        <dbReference type="EMBL" id="ORY30591.1"/>
    </source>
</evidence>
<feature type="compositionally biased region" description="Polar residues" evidence="4">
    <location>
        <begin position="769"/>
        <end position="787"/>
    </location>
</feature>
<dbReference type="Gene3D" id="1.10.510.10">
    <property type="entry name" value="Transferase(Phosphotransferase) domain 1"/>
    <property type="match status" value="1"/>
</dbReference>
<dbReference type="AlphaFoldDB" id="A0A1Y2B6X6"/>
<accession>A0A1Y2B6X6</accession>
<comment type="caution">
    <text evidence="7">The sequence shown here is derived from an EMBL/GenBank/DDBJ whole genome shotgun (WGS) entry which is preliminary data.</text>
</comment>
<feature type="compositionally biased region" description="Low complexity" evidence="4">
    <location>
        <begin position="945"/>
        <end position="960"/>
    </location>
</feature>
<feature type="compositionally biased region" description="Basic and acidic residues" evidence="4">
    <location>
        <begin position="375"/>
        <end position="385"/>
    </location>
</feature>
<dbReference type="InterPro" id="IPR008271">
    <property type="entry name" value="Ser/Thr_kinase_AS"/>
</dbReference>
<protein>
    <recommendedName>
        <fullName evidence="9">Protein kinase domain-containing protein</fullName>
    </recommendedName>
</protein>
<dbReference type="EMBL" id="MCFC01000019">
    <property type="protein sequence ID" value="ORY30591.1"/>
    <property type="molecule type" value="Genomic_DNA"/>
</dbReference>
<dbReference type="FunFam" id="1.10.510.10:FF:000571">
    <property type="entry name" value="Maternal embryonic leucine zipper kinase"/>
    <property type="match status" value="1"/>
</dbReference>
<dbReference type="InterPro" id="IPR015940">
    <property type="entry name" value="UBA"/>
</dbReference>
<keyword evidence="2 3" id="KW-0067">ATP-binding</keyword>
<feature type="compositionally biased region" description="Polar residues" evidence="4">
    <location>
        <begin position="744"/>
        <end position="756"/>
    </location>
</feature>
<evidence type="ECO:0008006" key="9">
    <source>
        <dbReference type="Google" id="ProtNLM"/>
    </source>
</evidence>
<dbReference type="SUPFAM" id="SSF56112">
    <property type="entry name" value="Protein kinase-like (PK-like)"/>
    <property type="match status" value="1"/>
</dbReference>
<dbReference type="PANTHER" id="PTHR24346:SF110">
    <property type="entry name" value="NON-SPECIFIC SERINE_THREONINE PROTEIN KINASE"/>
    <property type="match status" value="1"/>
</dbReference>
<reference evidence="7 8" key="1">
    <citation type="submission" date="2016-07" db="EMBL/GenBank/DDBJ databases">
        <title>Pervasive Adenine N6-methylation of Active Genes in Fungi.</title>
        <authorList>
            <consortium name="DOE Joint Genome Institute"/>
            <person name="Mondo S.J."/>
            <person name="Dannebaum R.O."/>
            <person name="Kuo R.C."/>
            <person name="Labutti K."/>
            <person name="Haridas S."/>
            <person name="Kuo A."/>
            <person name="Salamov A."/>
            <person name="Ahrendt S.R."/>
            <person name="Lipzen A."/>
            <person name="Sullivan W."/>
            <person name="Andreopoulos W.B."/>
            <person name="Clum A."/>
            <person name="Lindquist E."/>
            <person name="Daum C."/>
            <person name="Ramamoorthy G.K."/>
            <person name="Gryganskyi A."/>
            <person name="Culley D."/>
            <person name="Magnuson J.K."/>
            <person name="James T.Y."/>
            <person name="O'Malley M.A."/>
            <person name="Stajich J.E."/>
            <person name="Spatafora J.W."/>
            <person name="Visel A."/>
            <person name="Grigoriev I.V."/>
        </authorList>
    </citation>
    <scope>NUCLEOTIDE SEQUENCE [LARGE SCALE GENOMIC DNA]</scope>
    <source>
        <strain evidence="7 8">68-887.2</strain>
    </source>
</reference>
<feature type="domain" description="Protein kinase" evidence="5">
    <location>
        <begin position="47"/>
        <end position="293"/>
    </location>
</feature>
<dbReference type="STRING" id="71784.A0A1Y2B6X6"/>
<feature type="compositionally biased region" description="Basic and acidic residues" evidence="4">
    <location>
        <begin position="615"/>
        <end position="633"/>
    </location>
</feature>
<dbReference type="PANTHER" id="PTHR24346">
    <property type="entry name" value="MAP/MICROTUBULE AFFINITY-REGULATING KINASE"/>
    <property type="match status" value="1"/>
</dbReference>
<dbReference type="GO" id="GO:0004674">
    <property type="term" value="F:protein serine/threonine kinase activity"/>
    <property type="evidence" value="ECO:0007669"/>
    <property type="project" value="TreeGrafter"/>
</dbReference>
<dbReference type="Pfam" id="PF00069">
    <property type="entry name" value="Pkinase"/>
    <property type="match status" value="1"/>
</dbReference>
<keyword evidence="1 3" id="KW-0547">Nucleotide-binding</keyword>
<feature type="region of interest" description="Disordered" evidence="4">
    <location>
        <begin position="921"/>
        <end position="1143"/>
    </location>
</feature>
<name>A0A1Y2B6X6_9TREE</name>
<feature type="compositionally biased region" description="Polar residues" evidence="4">
    <location>
        <begin position="334"/>
        <end position="351"/>
    </location>
</feature>
<evidence type="ECO:0000256" key="1">
    <source>
        <dbReference type="ARBA" id="ARBA00022741"/>
    </source>
</evidence>
<proteinExistence type="predicted"/>
<feature type="region of interest" description="Disordered" evidence="4">
    <location>
        <begin position="599"/>
        <end position="647"/>
    </location>
</feature>
<feature type="compositionally biased region" description="Basic and acidic residues" evidence="4">
    <location>
        <begin position="1075"/>
        <end position="1098"/>
    </location>
</feature>
<dbReference type="Proteomes" id="UP000193986">
    <property type="component" value="Unassembled WGS sequence"/>
</dbReference>
<feature type="compositionally biased region" description="Low complexity" evidence="4">
    <location>
        <begin position="1055"/>
        <end position="1074"/>
    </location>
</feature>
<feature type="compositionally biased region" description="Acidic residues" evidence="4">
    <location>
        <begin position="1258"/>
        <end position="1268"/>
    </location>
</feature>
<feature type="compositionally biased region" description="Polar residues" evidence="4">
    <location>
        <begin position="359"/>
        <end position="370"/>
    </location>
</feature>
<dbReference type="SMART" id="SM00220">
    <property type="entry name" value="S_TKc"/>
    <property type="match status" value="1"/>
</dbReference>
<feature type="binding site" evidence="3">
    <location>
        <position position="77"/>
    </location>
    <ligand>
        <name>ATP</name>
        <dbReference type="ChEBI" id="CHEBI:30616"/>
    </ligand>
</feature>
<feature type="region of interest" description="Disordered" evidence="4">
    <location>
        <begin position="1179"/>
        <end position="1268"/>
    </location>
</feature>
<evidence type="ECO:0000313" key="8">
    <source>
        <dbReference type="Proteomes" id="UP000193986"/>
    </source>
</evidence>
<dbReference type="PROSITE" id="PS50030">
    <property type="entry name" value="UBA"/>
    <property type="match status" value="1"/>
</dbReference>
<feature type="compositionally biased region" description="Basic and acidic residues" evidence="4">
    <location>
        <begin position="1207"/>
        <end position="1217"/>
    </location>
</feature>
<feature type="compositionally biased region" description="Polar residues" evidence="4">
    <location>
        <begin position="681"/>
        <end position="691"/>
    </location>
</feature>
<dbReference type="OrthoDB" id="504170at2759"/>
<dbReference type="InterPro" id="IPR000719">
    <property type="entry name" value="Prot_kinase_dom"/>
</dbReference>
<sequence>MASRVRGGQNHSFVAGSNNNKQAHLVNAYQELGKELGSEKLKIVSGYTLGRIIGEGTYGSVHLATHRLFGTRCAIKKIPKSVTPHLTREIHHHRRLHHPHIVQLHEIVATETHVWLVSELCSGGELFDYLVERGRLLEGEARRLFGELTVAVGWMHRQGVVHRDLKLENVLLDGELHVKLADLGFARENQKGKLLETFCGTTGYASPEMLAGRKYLGEETDVWSLGIILYMLLCGGLPFDDDDERVMKDLIMKGEYEEPEWLSEEARSLIRAILRQDPGQRLTIEGILTHPWFKMTLVDHAPSSQSVPPSPRPASPHPEGRDAYFSDTFKVGNPGSSSLQFKRTSSTQSPLSLHEINAEPQNESEPSETSFEFVDSEHSKADSETTSRTTAEEEEPIKRVHSGEFSATERALELSHQNGSQVTIKRSGNESPGSVAGSVKARVAVPSTLAGQTEVDEEALAEREALAESAFGQVDLAPLDDHSLHLPLAQHSRTPSRTKRRSVSSTLSLERKLSHHSTTGNWQTYPPENYLLQLDATRPELFSTVSERALLDSLAHLGFDTGQLMHSVTNNACDSSAATWWILRSKQLERGETDEAIRARDASAARRRERAAAYQREERRKARSIENSRDPSPELKQTNVTFGEDTSIPITPSFSVMDLGAPVGSSNKPVNASPEAVPASSLRTTPDNPSSLGAKAVPSKPATSDTGLKPPQTPPREAAVLVHTEALGSPEASPQERIAKARSPSMSMLQRATSALTGRKTDEKDKQPVPTTDSAGEQLPDQRSLSPTKLVKPPPKKALQPSDPDITLSPVSRSSPAPTVQSPPPVETVDVNTLNKPPLSNLTVPAEADSTAVKFAAEGSVKVQKDKASKKDSLWTTFRHLFNEDRRRRKRDIGNSPFSGEVRATPTVVLSRGISARTPHVNRLAQPAVSSRRTSLEGVRPQLYSHRSSSVNSRHSSVASLHSNDLGLRRRASSRSHGSQTPTSDREYPSRPSSALSAQRHSSQSVKSPTLQSDHSSRLRGPAPASPLHSYHRRPTAGSASTRVRHIRVIQETQVLRSSSVASSTRSNNSSRASSLERERTRMDEMGESDYDSRDDASYRSNRRRRSGDRRSSSHGTSLAQKMHRTRSPLVGAKPGKPTRNVFQNGDEQWIDEEEERYAGGLGQASSTGVEGKGAMDKWAGRAVDSGHGIRGRRKASLLGTAGRRRNGSDEERDLVKTHNVRTGLKSTGNPAHNIAGGANGVKRTGLRERTRGAPAIQEEDEEEEEDE</sequence>
<feature type="region of interest" description="Disordered" evidence="4">
    <location>
        <begin position="487"/>
        <end position="524"/>
    </location>
</feature>
<evidence type="ECO:0000256" key="4">
    <source>
        <dbReference type="SAM" id="MobiDB-lite"/>
    </source>
</evidence>
<dbReference type="PROSITE" id="PS00108">
    <property type="entry name" value="PROTEIN_KINASE_ST"/>
    <property type="match status" value="1"/>
</dbReference>
<dbReference type="InParanoid" id="A0A1Y2B6X6"/>
<feature type="compositionally biased region" description="Polar residues" evidence="4">
    <location>
        <begin position="809"/>
        <end position="820"/>
    </location>
</feature>